<dbReference type="RefSeq" id="WP_009387730.1">
    <property type="nucleotide sequence ID" value="NZ_JADVOL010000002.1"/>
</dbReference>
<evidence type="ECO:0008006" key="3">
    <source>
        <dbReference type="Google" id="ProtNLM"/>
    </source>
</evidence>
<dbReference type="EMBL" id="NGIR01000023">
    <property type="protein sequence ID" value="OTU28494.1"/>
    <property type="molecule type" value="Genomic_DNA"/>
</dbReference>
<name>A0A242U922_ACIPI</name>
<sequence>MIDFIEDAERQYENYCDLAEEYGFLDREAARSGFRCTSKKSEFNAGWIAWNGAIASCRDEFYRLKARIAELEVKAESKER</sequence>
<dbReference type="AlphaFoldDB" id="A0A242U922"/>
<evidence type="ECO:0000313" key="1">
    <source>
        <dbReference type="EMBL" id="OTU28494.1"/>
    </source>
</evidence>
<comment type="caution">
    <text evidence="1">The sequence shown here is derived from an EMBL/GenBank/DDBJ whole genome shotgun (WGS) entry which is preliminary data.</text>
</comment>
<gene>
    <name evidence="1" type="ORF">CAT59_08050</name>
</gene>
<protein>
    <recommendedName>
        <fullName evidence="3">DUF1311 domain-containing protein</fullName>
    </recommendedName>
</protein>
<proteinExistence type="predicted"/>
<evidence type="ECO:0000313" key="2">
    <source>
        <dbReference type="Proteomes" id="UP000195162"/>
    </source>
</evidence>
<organism evidence="1 2">
    <name type="scientific">Acinetobacter pittii</name>
    <name type="common">Acinetobacter genomosp. 3</name>
    <dbReference type="NCBI Taxonomy" id="48296"/>
    <lineage>
        <taxon>Bacteria</taxon>
        <taxon>Pseudomonadati</taxon>
        <taxon>Pseudomonadota</taxon>
        <taxon>Gammaproteobacteria</taxon>
        <taxon>Moraxellales</taxon>
        <taxon>Moraxellaceae</taxon>
        <taxon>Acinetobacter</taxon>
        <taxon>Acinetobacter calcoaceticus/baumannii complex</taxon>
    </lineage>
</organism>
<dbReference type="Proteomes" id="UP000195162">
    <property type="component" value="Unassembled WGS sequence"/>
</dbReference>
<reference evidence="1 2" key="1">
    <citation type="submission" date="2017-05" db="EMBL/GenBank/DDBJ databases">
        <authorList>
            <person name="Song R."/>
            <person name="Chenine A.L."/>
            <person name="Ruprecht R.M."/>
        </authorList>
    </citation>
    <scope>NUCLEOTIDE SEQUENCE [LARGE SCALE GENOMIC DNA]</scope>
    <source>
        <strain evidence="1 2">ARLG1955</strain>
    </source>
</reference>
<accession>A0A242U922</accession>